<comment type="caution">
    <text evidence="2">The sequence shown here is derived from an EMBL/GenBank/DDBJ whole genome shotgun (WGS) entry which is preliminary data.</text>
</comment>
<feature type="compositionally biased region" description="Polar residues" evidence="1">
    <location>
        <begin position="36"/>
        <end position="49"/>
    </location>
</feature>
<evidence type="ECO:0000313" key="3">
    <source>
        <dbReference type="Proteomes" id="UP001417504"/>
    </source>
</evidence>
<sequence length="162" mass="17708">MEKSENVDYNEFGFDPHMDFSLFLEEAKCRKGGRAQNAQPRQNSPSLVEQKTLGGEGNMKKSWKSSFFSWWKVNKKVKHQKGSSSAPIHNPNARQGSVSGPIYGSGGNAASLAQRARRPTSGPITGMFAHSRGGEAGMPYVSLDQLNHPIGHQAYGPVYLVT</sequence>
<evidence type="ECO:0000256" key="1">
    <source>
        <dbReference type="SAM" id="MobiDB-lite"/>
    </source>
</evidence>
<protein>
    <submittedName>
        <fullName evidence="2">Uncharacterized protein</fullName>
    </submittedName>
</protein>
<name>A0AAP0F0K7_9MAGN</name>
<dbReference type="AlphaFoldDB" id="A0AAP0F0K7"/>
<keyword evidence="3" id="KW-1185">Reference proteome</keyword>
<organism evidence="2 3">
    <name type="scientific">Stephania japonica</name>
    <dbReference type="NCBI Taxonomy" id="461633"/>
    <lineage>
        <taxon>Eukaryota</taxon>
        <taxon>Viridiplantae</taxon>
        <taxon>Streptophyta</taxon>
        <taxon>Embryophyta</taxon>
        <taxon>Tracheophyta</taxon>
        <taxon>Spermatophyta</taxon>
        <taxon>Magnoliopsida</taxon>
        <taxon>Ranunculales</taxon>
        <taxon>Menispermaceae</taxon>
        <taxon>Menispermoideae</taxon>
        <taxon>Cissampelideae</taxon>
        <taxon>Stephania</taxon>
    </lineage>
</organism>
<dbReference type="EMBL" id="JBBNAE010000008">
    <property type="protein sequence ID" value="KAK9102416.1"/>
    <property type="molecule type" value="Genomic_DNA"/>
</dbReference>
<gene>
    <name evidence="2" type="ORF">Sjap_019670</name>
</gene>
<dbReference type="Proteomes" id="UP001417504">
    <property type="component" value="Unassembled WGS sequence"/>
</dbReference>
<evidence type="ECO:0000313" key="2">
    <source>
        <dbReference type="EMBL" id="KAK9102416.1"/>
    </source>
</evidence>
<proteinExistence type="predicted"/>
<accession>A0AAP0F0K7</accession>
<feature type="region of interest" description="Disordered" evidence="1">
    <location>
        <begin position="33"/>
        <end position="61"/>
    </location>
</feature>
<reference evidence="2 3" key="1">
    <citation type="submission" date="2024-01" db="EMBL/GenBank/DDBJ databases">
        <title>Genome assemblies of Stephania.</title>
        <authorList>
            <person name="Yang L."/>
        </authorList>
    </citation>
    <scope>NUCLEOTIDE SEQUENCE [LARGE SCALE GENOMIC DNA]</scope>
    <source>
        <strain evidence="2">QJT</strain>
        <tissue evidence="2">Leaf</tissue>
    </source>
</reference>
<dbReference type="PANTHER" id="PTHR35488:SF4">
    <property type="entry name" value="DUF4005 DOMAIN-CONTAINING PROTEIN"/>
    <property type="match status" value="1"/>
</dbReference>
<dbReference type="PANTHER" id="PTHR35488">
    <property type="entry name" value="OS05G0358900 PROTEIN-RELATED"/>
    <property type="match status" value="1"/>
</dbReference>